<proteinExistence type="predicted"/>
<dbReference type="Pfam" id="PF07911">
    <property type="entry name" value="DUF1677"/>
    <property type="match status" value="1"/>
</dbReference>
<reference evidence="2" key="1">
    <citation type="journal article" date="2023" name="Proc. Natl. Acad. Sci. U.S.A.">
        <title>Genomic and structural basis for evolution of tropane alkaloid biosynthesis.</title>
        <authorList>
            <person name="Wanga Y.-J."/>
            <person name="Taina T."/>
            <person name="Yua J.-Y."/>
            <person name="Lia J."/>
            <person name="Xua B."/>
            <person name="Chenc J."/>
            <person name="D'Auriad J.C."/>
            <person name="Huanga J.-P."/>
            <person name="Huanga S.-X."/>
        </authorList>
    </citation>
    <scope>NUCLEOTIDE SEQUENCE [LARGE SCALE GENOMIC DNA]</scope>
    <source>
        <strain evidence="2">cv. KIB-2019</strain>
    </source>
</reference>
<dbReference type="AlphaFoldDB" id="A0A9Q1RIZ9"/>
<comment type="caution">
    <text evidence="1">The sequence shown here is derived from an EMBL/GenBank/DDBJ whole genome shotgun (WGS) entry which is preliminary data.</text>
</comment>
<protein>
    <submittedName>
        <fullName evidence="1">Uncharacterized protein</fullName>
    </submittedName>
</protein>
<dbReference type="Proteomes" id="UP001152561">
    <property type="component" value="Unassembled WGS sequence"/>
</dbReference>
<gene>
    <name evidence="1" type="ORF">K7X08_004797</name>
</gene>
<dbReference type="EMBL" id="JAJAGQ010000007">
    <property type="protein sequence ID" value="KAJ8558031.1"/>
    <property type="molecule type" value="Genomic_DNA"/>
</dbReference>
<dbReference type="PANTHER" id="PTHR33879:SF16">
    <property type="entry name" value="SHSP DOMAIN-CONTAINING PROTEIN"/>
    <property type="match status" value="1"/>
</dbReference>
<name>A0A9Q1RIZ9_9SOLA</name>
<sequence>MEIELAKCDCCGLKEECTINYISEVKGNFEGKWLCGLCSEAVRDEVNRGKKKQFLEMNEAVKAHMSFCRKYKSNNPAVRVADGMRQMLRRRMLKKYQHDPQVLQYVSKYFFSENVYDDDSTDRPKPRWRIRNDLASAHMTCDDDSDNKKINSEKTDLRKTNLQRKQINKLRKLPHVFNNVLELPFRYDTDVTVEENEGFFRFVAETELEGAGNYGQVRAQAVEIHPGITKIVVTNGDNEIKLLLEELNVDTWRYRLPASTMPELATAVVVDGELIVTVPNRGRGRGRGRGEFDGGRLVLVQ</sequence>
<evidence type="ECO:0000313" key="1">
    <source>
        <dbReference type="EMBL" id="KAJ8558031.1"/>
    </source>
</evidence>
<organism evidence="1 2">
    <name type="scientific">Anisodus acutangulus</name>
    <dbReference type="NCBI Taxonomy" id="402998"/>
    <lineage>
        <taxon>Eukaryota</taxon>
        <taxon>Viridiplantae</taxon>
        <taxon>Streptophyta</taxon>
        <taxon>Embryophyta</taxon>
        <taxon>Tracheophyta</taxon>
        <taxon>Spermatophyta</taxon>
        <taxon>Magnoliopsida</taxon>
        <taxon>eudicotyledons</taxon>
        <taxon>Gunneridae</taxon>
        <taxon>Pentapetalae</taxon>
        <taxon>asterids</taxon>
        <taxon>lamiids</taxon>
        <taxon>Solanales</taxon>
        <taxon>Solanaceae</taxon>
        <taxon>Solanoideae</taxon>
        <taxon>Hyoscyameae</taxon>
        <taxon>Anisodus</taxon>
    </lineage>
</organism>
<accession>A0A9Q1RIZ9</accession>
<dbReference type="InterPro" id="IPR012876">
    <property type="entry name" value="DUF1677_pln"/>
</dbReference>
<keyword evidence="2" id="KW-1185">Reference proteome</keyword>
<evidence type="ECO:0000313" key="2">
    <source>
        <dbReference type="Proteomes" id="UP001152561"/>
    </source>
</evidence>
<dbReference type="PANTHER" id="PTHR33879">
    <property type="entry name" value="17.6 KDA CLASS II HEAT SHOCK PROTEIN-RELATED"/>
    <property type="match status" value="1"/>
</dbReference>